<dbReference type="RefSeq" id="WP_107754849.1">
    <property type="nucleotide sequence ID" value="NZ_QBKF01000017.1"/>
</dbReference>
<dbReference type="Pfam" id="PF00196">
    <property type="entry name" value="GerE"/>
    <property type="match status" value="1"/>
</dbReference>
<dbReference type="PANTHER" id="PTHR44688">
    <property type="entry name" value="DNA-BINDING TRANSCRIPTIONAL ACTIVATOR DEVR_DOSR"/>
    <property type="match status" value="1"/>
</dbReference>
<feature type="domain" description="Response regulatory" evidence="6">
    <location>
        <begin position="9"/>
        <end position="126"/>
    </location>
</feature>
<evidence type="ECO:0000256" key="2">
    <source>
        <dbReference type="ARBA" id="ARBA00023125"/>
    </source>
</evidence>
<evidence type="ECO:0000259" key="5">
    <source>
        <dbReference type="PROSITE" id="PS50043"/>
    </source>
</evidence>
<gene>
    <name evidence="7" type="ORF">DDE23_18800</name>
</gene>
<evidence type="ECO:0000256" key="4">
    <source>
        <dbReference type="PROSITE-ProRule" id="PRU00169"/>
    </source>
</evidence>
<sequence>MTASDKGATILCVEDEAALLEELRDELAGAGHCVLTAASGDEAEAILATVTPDIVLCDVILPGRSGFVLLQDLRRAGKVNAATAFLFVTALSDRESHLEGLRAGATDYITKPIDLDQLHLKIANLLAHARCLRAQTEPRIELPPAHLSRREQQVLGLLGRGIRTVEIAFELQISEHTVNQYIKDIYRKLGLGNRADAARAAIALGLLD</sequence>
<evidence type="ECO:0000256" key="3">
    <source>
        <dbReference type="ARBA" id="ARBA00023163"/>
    </source>
</evidence>
<accession>A0A2T7UMH1</accession>
<proteinExistence type="predicted"/>
<keyword evidence="4" id="KW-0597">Phosphoprotein</keyword>
<dbReference type="PRINTS" id="PR00038">
    <property type="entry name" value="HTHLUXR"/>
</dbReference>
<dbReference type="InterPro" id="IPR036388">
    <property type="entry name" value="WH-like_DNA-bd_sf"/>
</dbReference>
<evidence type="ECO:0000259" key="6">
    <source>
        <dbReference type="PROSITE" id="PS50110"/>
    </source>
</evidence>
<organism evidence="7 8">
    <name type="scientific">Pararhodobacter aggregans</name>
    <dbReference type="NCBI Taxonomy" id="404875"/>
    <lineage>
        <taxon>Bacteria</taxon>
        <taxon>Pseudomonadati</taxon>
        <taxon>Pseudomonadota</taxon>
        <taxon>Alphaproteobacteria</taxon>
        <taxon>Rhodobacterales</taxon>
        <taxon>Paracoccaceae</taxon>
        <taxon>Pararhodobacter</taxon>
    </lineage>
</organism>
<dbReference type="InterPro" id="IPR001789">
    <property type="entry name" value="Sig_transdc_resp-reg_receiver"/>
</dbReference>
<dbReference type="Gene3D" id="1.10.10.10">
    <property type="entry name" value="Winged helix-like DNA-binding domain superfamily/Winged helix DNA-binding domain"/>
    <property type="match status" value="1"/>
</dbReference>
<feature type="domain" description="HTH luxR-type" evidence="5">
    <location>
        <begin position="140"/>
        <end position="205"/>
    </location>
</feature>
<dbReference type="GO" id="GO:0006355">
    <property type="term" value="P:regulation of DNA-templated transcription"/>
    <property type="evidence" value="ECO:0007669"/>
    <property type="project" value="InterPro"/>
</dbReference>
<name>A0A2T7UMH1_9RHOB</name>
<evidence type="ECO:0000256" key="1">
    <source>
        <dbReference type="ARBA" id="ARBA00023015"/>
    </source>
</evidence>
<dbReference type="InterPro" id="IPR011006">
    <property type="entry name" value="CheY-like_superfamily"/>
</dbReference>
<dbReference type="SMART" id="SM00421">
    <property type="entry name" value="HTH_LUXR"/>
    <property type="match status" value="1"/>
</dbReference>
<dbReference type="GO" id="GO:0000160">
    <property type="term" value="P:phosphorelay signal transduction system"/>
    <property type="evidence" value="ECO:0007669"/>
    <property type="project" value="InterPro"/>
</dbReference>
<dbReference type="InterPro" id="IPR016032">
    <property type="entry name" value="Sig_transdc_resp-reg_C-effctor"/>
</dbReference>
<dbReference type="PANTHER" id="PTHR44688:SF16">
    <property type="entry name" value="DNA-BINDING TRANSCRIPTIONAL ACTIVATOR DEVR_DOSR"/>
    <property type="match status" value="1"/>
</dbReference>
<comment type="caution">
    <text evidence="7">The sequence shown here is derived from an EMBL/GenBank/DDBJ whole genome shotgun (WGS) entry which is preliminary data.</text>
</comment>
<reference evidence="7 8" key="1">
    <citation type="journal article" date="2011" name="Syst. Appl. Microbiol.">
        <title>Defluviimonas denitrificans gen. nov., sp. nov., and Pararhodobacter aggregans gen. nov., sp. nov., non-phototrophic Rhodobacteraceae from the biofilter of a marine aquaculture.</title>
        <authorList>
            <person name="Foesel B.U."/>
            <person name="Drake H.L."/>
            <person name="Schramm A."/>
        </authorList>
    </citation>
    <scope>NUCLEOTIDE SEQUENCE [LARGE SCALE GENOMIC DNA]</scope>
    <source>
        <strain evidence="7 8">D1-19</strain>
    </source>
</reference>
<dbReference type="OrthoDB" id="5292887at2"/>
<dbReference type="Gene3D" id="3.40.50.2300">
    <property type="match status" value="1"/>
</dbReference>
<dbReference type="CDD" id="cd06170">
    <property type="entry name" value="LuxR_C_like"/>
    <property type="match status" value="1"/>
</dbReference>
<evidence type="ECO:0000313" key="7">
    <source>
        <dbReference type="EMBL" id="PVE45867.1"/>
    </source>
</evidence>
<evidence type="ECO:0000313" key="8">
    <source>
        <dbReference type="Proteomes" id="UP000244810"/>
    </source>
</evidence>
<dbReference type="PROSITE" id="PS50110">
    <property type="entry name" value="RESPONSE_REGULATORY"/>
    <property type="match status" value="1"/>
</dbReference>
<protein>
    <submittedName>
        <fullName evidence="7">DNA-binding response regulator</fullName>
    </submittedName>
</protein>
<dbReference type="SUPFAM" id="SSF52172">
    <property type="entry name" value="CheY-like"/>
    <property type="match status" value="1"/>
</dbReference>
<dbReference type="PROSITE" id="PS50043">
    <property type="entry name" value="HTH_LUXR_2"/>
    <property type="match status" value="1"/>
</dbReference>
<dbReference type="EMBL" id="QDDR01000011">
    <property type="protein sequence ID" value="PVE45867.1"/>
    <property type="molecule type" value="Genomic_DNA"/>
</dbReference>
<keyword evidence="1" id="KW-0805">Transcription regulation</keyword>
<keyword evidence="3" id="KW-0804">Transcription</keyword>
<dbReference type="Proteomes" id="UP000244810">
    <property type="component" value="Unassembled WGS sequence"/>
</dbReference>
<dbReference type="AlphaFoldDB" id="A0A2T7UMH1"/>
<keyword evidence="2 7" id="KW-0238">DNA-binding</keyword>
<dbReference type="InterPro" id="IPR000792">
    <property type="entry name" value="Tscrpt_reg_LuxR_C"/>
</dbReference>
<dbReference type="SMART" id="SM00448">
    <property type="entry name" value="REC"/>
    <property type="match status" value="1"/>
</dbReference>
<dbReference type="Pfam" id="PF00072">
    <property type="entry name" value="Response_reg"/>
    <property type="match status" value="1"/>
</dbReference>
<feature type="modified residue" description="4-aspartylphosphate" evidence="4">
    <location>
        <position position="58"/>
    </location>
</feature>
<dbReference type="GO" id="GO:0003677">
    <property type="term" value="F:DNA binding"/>
    <property type="evidence" value="ECO:0007669"/>
    <property type="project" value="UniProtKB-KW"/>
</dbReference>
<keyword evidence="8" id="KW-1185">Reference proteome</keyword>
<dbReference type="SUPFAM" id="SSF46894">
    <property type="entry name" value="C-terminal effector domain of the bipartite response regulators"/>
    <property type="match status" value="1"/>
</dbReference>